<dbReference type="Gene3D" id="3.10.105.10">
    <property type="entry name" value="Dipeptide-binding Protein, Domain 3"/>
    <property type="match status" value="1"/>
</dbReference>
<protein>
    <recommendedName>
        <fullName evidence="2">Solute-binding protein family 5 domain-containing protein</fullName>
    </recommendedName>
</protein>
<feature type="chain" id="PRO_5009522367" description="Solute-binding protein family 5 domain-containing protein" evidence="1">
    <location>
        <begin position="25"/>
        <end position="540"/>
    </location>
</feature>
<dbReference type="InterPro" id="IPR000914">
    <property type="entry name" value="SBP_5_dom"/>
</dbReference>
<name>A0A1F5YBW9_9BACT</name>
<dbReference type="Pfam" id="PF00496">
    <property type="entry name" value="SBP_bac_5"/>
    <property type="match status" value="1"/>
</dbReference>
<dbReference type="PIRSF" id="PIRSF002741">
    <property type="entry name" value="MppA"/>
    <property type="match status" value="1"/>
</dbReference>
<dbReference type="Proteomes" id="UP000176992">
    <property type="component" value="Unassembled WGS sequence"/>
</dbReference>
<dbReference type="GO" id="GO:0043190">
    <property type="term" value="C:ATP-binding cassette (ABC) transporter complex"/>
    <property type="evidence" value="ECO:0007669"/>
    <property type="project" value="InterPro"/>
</dbReference>
<reference evidence="3 4" key="1">
    <citation type="journal article" date="2016" name="Nat. Commun.">
        <title>Thousands of microbial genomes shed light on interconnected biogeochemical processes in an aquifer system.</title>
        <authorList>
            <person name="Anantharaman K."/>
            <person name="Brown C.T."/>
            <person name="Hug L.A."/>
            <person name="Sharon I."/>
            <person name="Castelle C.J."/>
            <person name="Probst A.J."/>
            <person name="Thomas B.C."/>
            <person name="Singh A."/>
            <person name="Wilkins M.J."/>
            <person name="Karaoz U."/>
            <person name="Brodie E.L."/>
            <person name="Williams K.H."/>
            <person name="Hubbard S.S."/>
            <person name="Banfield J.F."/>
        </authorList>
    </citation>
    <scope>NUCLEOTIDE SEQUENCE [LARGE SCALE GENOMIC DNA]</scope>
</reference>
<evidence type="ECO:0000256" key="1">
    <source>
        <dbReference type="SAM" id="SignalP"/>
    </source>
</evidence>
<evidence type="ECO:0000259" key="2">
    <source>
        <dbReference type="Pfam" id="PF00496"/>
    </source>
</evidence>
<dbReference type="InterPro" id="IPR030678">
    <property type="entry name" value="Peptide/Ni-bd"/>
</dbReference>
<feature type="domain" description="Solute-binding protein family 5" evidence="2">
    <location>
        <begin position="83"/>
        <end position="456"/>
    </location>
</feature>
<keyword evidence="1" id="KW-0732">Signal</keyword>
<feature type="signal peptide" evidence="1">
    <location>
        <begin position="1"/>
        <end position="24"/>
    </location>
</feature>
<dbReference type="AlphaFoldDB" id="A0A1F5YBW9"/>
<dbReference type="InterPro" id="IPR039424">
    <property type="entry name" value="SBP_5"/>
</dbReference>
<dbReference type="SUPFAM" id="SSF53850">
    <property type="entry name" value="Periplasmic binding protein-like II"/>
    <property type="match status" value="1"/>
</dbReference>
<dbReference type="GO" id="GO:0042597">
    <property type="term" value="C:periplasmic space"/>
    <property type="evidence" value="ECO:0007669"/>
    <property type="project" value="UniProtKB-ARBA"/>
</dbReference>
<dbReference type="GO" id="GO:1904680">
    <property type="term" value="F:peptide transmembrane transporter activity"/>
    <property type="evidence" value="ECO:0007669"/>
    <property type="project" value="TreeGrafter"/>
</dbReference>
<organism evidence="3 4">
    <name type="scientific">Candidatus Glassbacteria bacterium GWA2_58_10</name>
    <dbReference type="NCBI Taxonomy" id="1817865"/>
    <lineage>
        <taxon>Bacteria</taxon>
        <taxon>Candidatus Glassiibacteriota</taxon>
    </lineage>
</organism>
<dbReference type="Gene3D" id="3.90.76.10">
    <property type="entry name" value="Dipeptide-binding Protein, Domain 1"/>
    <property type="match status" value="1"/>
</dbReference>
<evidence type="ECO:0000313" key="4">
    <source>
        <dbReference type="Proteomes" id="UP000176992"/>
    </source>
</evidence>
<dbReference type="EMBL" id="MFIV01000217">
    <property type="protein sequence ID" value="OGF97667.1"/>
    <property type="molecule type" value="Genomic_DNA"/>
</dbReference>
<comment type="caution">
    <text evidence="3">The sequence shown here is derived from an EMBL/GenBank/DDBJ whole genome shotgun (WGS) entry which is preliminary data.</text>
</comment>
<proteinExistence type="predicted"/>
<dbReference type="Gene3D" id="3.40.190.10">
    <property type="entry name" value="Periplasmic binding protein-like II"/>
    <property type="match status" value="1"/>
</dbReference>
<dbReference type="GO" id="GO:0015833">
    <property type="term" value="P:peptide transport"/>
    <property type="evidence" value="ECO:0007669"/>
    <property type="project" value="TreeGrafter"/>
</dbReference>
<evidence type="ECO:0000313" key="3">
    <source>
        <dbReference type="EMBL" id="OGF97667.1"/>
    </source>
</evidence>
<accession>A0A1F5YBW9</accession>
<dbReference type="PROSITE" id="PS51257">
    <property type="entry name" value="PROKAR_LIPOPROTEIN"/>
    <property type="match status" value="1"/>
</dbReference>
<dbReference type="PANTHER" id="PTHR30290">
    <property type="entry name" value="PERIPLASMIC BINDING COMPONENT OF ABC TRANSPORTER"/>
    <property type="match status" value="1"/>
</dbReference>
<gene>
    <name evidence="3" type="ORF">A2Z86_11630</name>
</gene>
<sequence length="540" mass="59452">MSLNLRRRLSLFALLCLAAGACSSRVSPETAQNLPDSLTVFRFRISGDPPSLDPIHSVDLVSQTVVNNIFEPLLRLDPLTGRPAGALADSWEIAQDGLVFRFFLRREARFHNGRLITSSDVRYSFERLLAPGLAGERPWILMPLAGARAFRAGQAEHVAGIETPSDSVVVLRLERPFAPFLVQLSMAGASICPREEIEKAGEAEFGQHPVGSGPFRFLRWQHDNRIVLERAPGCPGPGPGAVGRVEFLVVPNISVALEKYRAGELDLLDQLPPGQVALARKRMAGELHIWPGLSVRYLGFNLTRPPFQGNRGLRQAFNYAVNKEAITEVLGEGVDVVSRGAVPPGLPGCNPGLAGYPYDPEAARRRLDEAGYPEGRGLPEITLLYNNDAADRRVCEFVQACLAEIGVRVRLKSLEWAAFLAAVRAGEAELFRGSWVGDYPDAHNFLYTLFHSSNWGDAGNYTRFADPAVDSLLDRAAGLVDEVERERIYQQVEVTVSREAPWIFLFHPGQVALLKERWRGAVFPAEGIWAFPLSLVYAGN</sequence>
<dbReference type="CDD" id="cd00995">
    <property type="entry name" value="PBP2_NikA_DppA_OppA_like"/>
    <property type="match status" value="1"/>
</dbReference>